<comment type="caution">
    <text evidence="2">The sequence shown here is derived from an EMBL/GenBank/DDBJ whole genome shotgun (WGS) entry which is preliminary data.</text>
</comment>
<organism evidence="2 3">
    <name type="scientific">Terrimicrobium sacchariphilum</name>
    <dbReference type="NCBI Taxonomy" id="690879"/>
    <lineage>
        <taxon>Bacteria</taxon>
        <taxon>Pseudomonadati</taxon>
        <taxon>Verrucomicrobiota</taxon>
        <taxon>Terrimicrobiia</taxon>
        <taxon>Terrimicrobiales</taxon>
        <taxon>Terrimicrobiaceae</taxon>
        <taxon>Terrimicrobium</taxon>
    </lineage>
</organism>
<proteinExistence type="predicted"/>
<sequence length="613" mass="61039">MSKCPLTLPMLLICASAAFGQTSQTWNSDVAGSLWSENTNWSPNGSPAGNDVIFGDTYGKTANSTTVGNVVDQSYTLNSLTYNNTNIAGNPWQVTQINSGVTLTLNSSATTAPNPIFSVGGVAATVTSIQMRVAIRGSGALVIDESSSSISVGGPSSGSSAMLDMSGLSTFNANVATLNFGGDTSRSTGSVSLADANVLTASTMNLGTSTGSTSGGAVSALTLGQTNTINISTINVGSNYGGATISYRASLIDATTVIRGTSGGSARANLNIGTFASTFGVNNSKNGTVDLRGGSIDALIDQMKVGTRSESGANLGGNTTAGFYMKQGTVDANSLVVGRTAYGSGTPGSLGALTATIGIEGGSFRVNGDVNMAENASGVVPVTASINVSVTGSMSVGGNVTMGSKAGTAATVAANVTVSGGTLLIQGNLTEGAGGDGVTSTVTVSGGTLNMDRGNIAVDTFNFTSGKLKDVASFSAGTSGGLNVQNASTLAYSLDGSFTSLALVGTLTLGAASNLELTLASGFTPGGSFVLVANDQLDSITGTFAKINGSAFGVGNTFYLSNDMGTFEYRLSYAGGDGNDLVISAVPEPVTGALFVGALASLWILRRRATSQG</sequence>
<reference evidence="3" key="1">
    <citation type="journal article" date="2017" name="Genome Announc.">
        <title>Draft Genome Sequence of Terrimicrobium sacchariphilum NM-5T, a Facultative Anaerobic Soil Bacterium of the Class Spartobacteria.</title>
        <authorList>
            <person name="Qiu Y.L."/>
            <person name="Tourlousse D.M."/>
            <person name="Matsuura N."/>
            <person name="Ohashi A."/>
            <person name="Sekiguchi Y."/>
        </authorList>
    </citation>
    <scope>NUCLEOTIDE SEQUENCE [LARGE SCALE GENOMIC DNA]</scope>
    <source>
        <strain evidence="3">NM-5</strain>
    </source>
</reference>
<name>A0A146G823_TERSA</name>
<dbReference type="AlphaFoldDB" id="A0A146G823"/>
<keyword evidence="1" id="KW-0732">Signal</keyword>
<evidence type="ECO:0000313" key="2">
    <source>
        <dbReference type="EMBL" id="GAT33027.1"/>
    </source>
</evidence>
<feature type="chain" id="PRO_5007524799" evidence="1">
    <location>
        <begin position="21"/>
        <end position="613"/>
    </location>
</feature>
<feature type="signal peptide" evidence="1">
    <location>
        <begin position="1"/>
        <end position="20"/>
    </location>
</feature>
<gene>
    <name evidence="2" type="ORF">TSACC_21432</name>
</gene>
<dbReference type="InParanoid" id="A0A146G823"/>
<dbReference type="RefSeq" id="WP_153811333.1">
    <property type="nucleotide sequence ID" value="NZ_BDCO01000002.1"/>
</dbReference>
<dbReference type="EMBL" id="BDCO01000002">
    <property type="protein sequence ID" value="GAT33027.1"/>
    <property type="molecule type" value="Genomic_DNA"/>
</dbReference>
<dbReference type="Proteomes" id="UP000076023">
    <property type="component" value="Unassembled WGS sequence"/>
</dbReference>
<evidence type="ECO:0000256" key="1">
    <source>
        <dbReference type="SAM" id="SignalP"/>
    </source>
</evidence>
<dbReference type="STRING" id="690879.TSACC_21432"/>
<keyword evidence="3" id="KW-1185">Reference proteome</keyword>
<evidence type="ECO:0000313" key="3">
    <source>
        <dbReference type="Proteomes" id="UP000076023"/>
    </source>
</evidence>
<protein>
    <submittedName>
        <fullName evidence="2">PEP-CTERM protein-sorting domain-containing protein</fullName>
    </submittedName>
</protein>
<accession>A0A146G823</accession>
<dbReference type="OrthoDB" id="178253at2"/>